<dbReference type="AlphaFoldDB" id="U9UZ04"/>
<dbReference type="HOGENOM" id="CLU_1190419_0_0_1"/>
<reference evidence="1" key="1">
    <citation type="submission" date="2013-07" db="EMBL/GenBank/DDBJ databases">
        <title>The genome of an arbuscular mycorrhizal fungus provides insights into the evolution of the oldest plant symbiosis.</title>
        <authorList>
            <consortium name="DOE Joint Genome Institute"/>
            <person name="Tisserant E."/>
            <person name="Malbreil M."/>
            <person name="Kuo A."/>
            <person name="Kohler A."/>
            <person name="Symeonidi A."/>
            <person name="Balestrini R."/>
            <person name="Charron P."/>
            <person name="Duensing N."/>
            <person name="Frei-dit-Frey N."/>
            <person name="Gianinazzi-Pearson V."/>
            <person name="Gilbert B."/>
            <person name="Handa Y."/>
            <person name="Hijri M."/>
            <person name="Kaul R."/>
            <person name="Kawaguchi M."/>
            <person name="Krajinski F."/>
            <person name="Lammers P."/>
            <person name="Lapierre D."/>
            <person name="Masclaux F.G."/>
            <person name="Murat C."/>
            <person name="Morin E."/>
            <person name="Ndikumana S."/>
            <person name="Pagni M."/>
            <person name="Petitpierre D."/>
            <person name="Requena N."/>
            <person name="Rosikiewicz P."/>
            <person name="Riley R."/>
            <person name="Saito K."/>
            <person name="San Clemente H."/>
            <person name="Shapiro H."/>
            <person name="van Tuinen D."/>
            <person name="Becard G."/>
            <person name="Bonfante P."/>
            <person name="Paszkowski U."/>
            <person name="Shachar-Hill Y."/>
            <person name="Young J.P."/>
            <person name="Sanders I.R."/>
            <person name="Henrissat B."/>
            <person name="Rensing S.A."/>
            <person name="Grigoriev I.V."/>
            <person name="Corradi N."/>
            <person name="Roux C."/>
            <person name="Martin F."/>
        </authorList>
    </citation>
    <scope>NUCLEOTIDE SEQUENCE</scope>
    <source>
        <strain evidence="1">DAOM 197198</strain>
    </source>
</reference>
<protein>
    <submittedName>
        <fullName evidence="1">Uncharacterized protein</fullName>
    </submittedName>
</protein>
<organism evidence="1">
    <name type="scientific">Rhizophagus irregularis (strain DAOM 181602 / DAOM 197198 / MUCL 43194)</name>
    <name type="common">Arbuscular mycorrhizal fungus</name>
    <name type="synonym">Glomus intraradices</name>
    <dbReference type="NCBI Taxonomy" id="747089"/>
    <lineage>
        <taxon>Eukaryota</taxon>
        <taxon>Fungi</taxon>
        <taxon>Fungi incertae sedis</taxon>
        <taxon>Mucoromycota</taxon>
        <taxon>Glomeromycotina</taxon>
        <taxon>Glomeromycetes</taxon>
        <taxon>Glomerales</taxon>
        <taxon>Glomeraceae</taxon>
        <taxon>Rhizophagus</taxon>
    </lineage>
</organism>
<dbReference type="VEuPathDB" id="FungiDB:RhiirFUN_024046"/>
<sequence length="233" mass="27543">MTPYICEDIIRVIIENCVTQRKKSLHKLLFVNTSWYVIESLIEGILVEYYELNRYNLLQGTFWNLFMNNCDALLTQSNTLTSINIDYELCIPPEIFNSLVNCEEFAINIPSESDFDFNKLKCRFLKEIKFISTEYTESVENNNIVDVRNIFDILVNNNILPDLSKLTFKENWKFTKENLSEFLESWSKNKKYPLDYLNIVTSNELIINVYFLIIVKTNQHQIIRDAFISLNLL</sequence>
<dbReference type="EMBL" id="KI276949">
    <property type="protein sequence ID" value="ESA20851.1"/>
    <property type="molecule type" value="Genomic_DNA"/>
</dbReference>
<accession>U9UZ04</accession>
<evidence type="ECO:0000313" key="1">
    <source>
        <dbReference type="EMBL" id="ESA20851.1"/>
    </source>
</evidence>
<proteinExistence type="predicted"/>
<name>U9UZ04_RHIID</name>
<gene>
    <name evidence="1" type="ORF">GLOINDRAFT_92168</name>
</gene>